<organism evidence="1 2">
    <name type="scientific">Austropuccinia psidii MF-1</name>
    <dbReference type="NCBI Taxonomy" id="1389203"/>
    <lineage>
        <taxon>Eukaryota</taxon>
        <taxon>Fungi</taxon>
        <taxon>Dikarya</taxon>
        <taxon>Basidiomycota</taxon>
        <taxon>Pucciniomycotina</taxon>
        <taxon>Pucciniomycetes</taxon>
        <taxon>Pucciniales</taxon>
        <taxon>Sphaerophragmiaceae</taxon>
        <taxon>Austropuccinia</taxon>
    </lineage>
</organism>
<dbReference type="OrthoDB" id="8022549at2759"/>
<protein>
    <submittedName>
        <fullName evidence="1">Uncharacterized protein</fullName>
    </submittedName>
</protein>
<evidence type="ECO:0000313" key="2">
    <source>
        <dbReference type="Proteomes" id="UP000765509"/>
    </source>
</evidence>
<reference evidence="1" key="1">
    <citation type="submission" date="2021-03" db="EMBL/GenBank/DDBJ databases">
        <title>Draft genome sequence of rust myrtle Austropuccinia psidii MF-1, a brazilian biotype.</title>
        <authorList>
            <person name="Quecine M.C."/>
            <person name="Pachon D.M.R."/>
            <person name="Bonatelli M.L."/>
            <person name="Correr F.H."/>
            <person name="Franceschini L.M."/>
            <person name="Leite T.F."/>
            <person name="Margarido G.R.A."/>
            <person name="Almeida C.A."/>
            <person name="Ferrarezi J.A."/>
            <person name="Labate C.A."/>
        </authorList>
    </citation>
    <scope>NUCLEOTIDE SEQUENCE</scope>
    <source>
        <strain evidence="1">MF-1</strain>
    </source>
</reference>
<comment type="caution">
    <text evidence="1">The sequence shown here is derived from an EMBL/GenBank/DDBJ whole genome shotgun (WGS) entry which is preliminary data.</text>
</comment>
<dbReference type="AlphaFoldDB" id="A0A9Q3KYC1"/>
<dbReference type="Proteomes" id="UP000765509">
    <property type="component" value="Unassembled WGS sequence"/>
</dbReference>
<accession>A0A9Q3KYC1</accession>
<gene>
    <name evidence="1" type="ORF">O181_127657</name>
</gene>
<proteinExistence type="predicted"/>
<keyword evidence="2" id="KW-1185">Reference proteome</keyword>
<evidence type="ECO:0000313" key="1">
    <source>
        <dbReference type="EMBL" id="MBW0587942.1"/>
    </source>
</evidence>
<name>A0A9Q3KYC1_9BASI</name>
<sequence>MSNNDPLEEFQNDFREGQFSTSLTSKQNLILLNMLSKNRPQFAIVKKTLGKRRDHDIELYLDVERPCPPILGRPPYPSSLEARKKSEKHINELLDMEVIRKI</sequence>
<dbReference type="EMBL" id="AVOT02128702">
    <property type="protein sequence ID" value="MBW0587942.1"/>
    <property type="molecule type" value="Genomic_DNA"/>
</dbReference>